<dbReference type="EMBL" id="GBRH01167883">
    <property type="protein sequence ID" value="JAE30013.1"/>
    <property type="molecule type" value="Transcribed_RNA"/>
</dbReference>
<evidence type="ECO:0000313" key="1">
    <source>
        <dbReference type="EMBL" id="JAE30013.1"/>
    </source>
</evidence>
<reference evidence="1" key="2">
    <citation type="journal article" date="2015" name="Data Brief">
        <title>Shoot transcriptome of the giant reed, Arundo donax.</title>
        <authorList>
            <person name="Barrero R.A."/>
            <person name="Guerrero F.D."/>
            <person name="Moolhuijzen P."/>
            <person name="Goolsby J.A."/>
            <person name="Tidwell J."/>
            <person name="Bellgard S.E."/>
            <person name="Bellgard M.I."/>
        </authorList>
    </citation>
    <scope>NUCLEOTIDE SEQUENCE</scope>
    <source>
        <tissue evidence="1">Shoot tissue taken approximately 20 cm above the soil surface</tissue>
    </source>
</reference>
<sequence length="50" mass="5771">MQCAVGFCRKLLFRQPEIGFGLRVWLAVFCSATDSATLEWQQRPNPKEIK</sequence>
<organism evidence="1">
    <name type="scientific">Arundo donax</name>
    <name type="common">Giant reed</name>
    <name type="synonym">Donax arundinaceus</name>
    <dbReference type="NCBI Taxonomy" id="35708"/>
    <lineage>
        <taxon>Eukaryota</taxon>
        <taxon>Viridiplantae</taxon>
        <taxon>Streptophyta</taxon>
        <taxon>Embryophyta</taxon>
        <taxon>Tracheophyta</taxon>
        <taxon>Spermatophyta</taxon>
        <taxon>Magnoliopsida</taxon>
        <taxon>Liliopsida</taxon>
        <taxon>Poales</taxon>
        <taxon>Poaceae</taxon>
        <taxon>PACMAD clade</taxon>
        <taxon>Arundinoideae</taxon>
        <taxon>Arundineae</taxon>
        <taxon>Arundo</taxon>
    </lineage>
</organism>
<reference evidence="1" key="1">
    <citation type="submission" date="2014-09" db="EMBL/GenBank/DDBJ databases">
        <authorList>
            <person name="Magalhaes I.L.F."/>
            <person name="Oliveira U."/>
            <person name="Santos F.R."/>
            <person name="Vidigal T.H.D.A."/>
            <person name="Brescovit A.D."/>
            <person name="Santos A.J."/>
        </authorList>
    </citation>
    <scope>NUCLEOTIDE SEQUENCE</scope>
    <source>
        <tissue evidence="1">Shoot tissue taken approximately 20 cm above the soil surface</tissue>
    </source>
</reference>
<accession>A0A0A9HAU5</accession>
<proteinExistence type="predicted"/>
<name>A0A0A9HAU5_ARUDO</name>
<dbReference type="AlphaFoldDB" id="A0A0A9HAU5"/>
<protein>
    <submittedName>
        <fullName evidence="1">Uncharacterized protein</fullName>
    </submittedName>
</protein>